<evidence type="ECO:0000313" key="6">
    <source>
        <dbReference type="EMBL" id="XDQ63090.1"/>
    </source>
</evidence>
<dbReference type="InterPro" id="IPR036874">
    <property type="entry name" value="Carbonic_anhydrase_sf"/>
</dbReference>
<name>A0AB39S4C7_9ACTN</name>
<comment type="cofactor">
    <cofactor evidence="3">
        <name>Zn(2+)</name>
        <dbReference type="ChEBI" id="CHEBI:29105"/>
    </cofactor>
    <text evidence="3">Binds 1 zinc ion per subunit.</text>
</comment>
<dbReference type="RefSeq" id="WP_369259965.1">
    <property type="nucleotide sequence ID" value="NZ_CP163440.1"/>
</dbReference>
<dbReference type="InterPro" id="IPR006311">
    <property type="entry name" value="TAT_signal"/>
</dbReference>
<sequence>MPSNRRAFLAATTAALTATPTTSAAAAPHPRPHPYRDPDPHPYRDPHPHSHPTTARGALAELLAGNRRYAAGHSRHPHEGRSRRHVLAAEQHPFAVVVGCIDSRVPPELVFDQGLGDLLCIRTAGQVLDEAVLGSIQYGVAELHIPLVLVLGHERCGAVAATLAHLRDGTPVPGHLRLLVDEIAPAARRTRGLPGDWADHTVRAHTAWVRDVIRADPAFATARVAAARFDLDTGRVGLLP</sequence>
<gene>
    <name evidence="6" type="ORF">AB5J50_20930</name>
</gene>
<dbReference type="PANTHER" id="PTHR11002">
    <property type="entry name" value="CARBONIC ANHYDRASE"/>
    <property type="match status" value="1"/>
</dbReference>
<dbReference type="Gene3D" id="3.40.1050.10">
    <property type="entry name" value="Carbonic anhydrase"/>
    <property type="match status" value="1"/>
</dbReference>
<feature type="binding site" evidence="3">
    <location>
        <position position="153"/>
    </location>
    <ligand>
        <name>Zn(2+)</name>
        <dbReference type="ChEBI" id="CHEBI:29105"/>
    </ligand>
</feature>
<comment type="function">
    <text evidence="2">Catalyzes the reversible hydration of carbon dioxide to form bicarbonate.</text>
</comment>
<accession>A0AB39S4C7</accession>
<dbReference type="GO" id="GO:0004089">
    <property type="term" value="F:carbonate dehydratase activity"/>
    <property type="evidence" value="ECO:0007669"/>
    <property type="project" value="InterPro"/>
</dbReference>
<dbReference type="AlphaFoldDB" id="A0AB39S4C7"/>
<evidence type="ECO:0000256" key="2">
    <source>
        <dbReference type="ARBA" id="ARBA00024993"/>
    </source>
</evidence>
<dbReference type="InterPro" id="IPR001765">
    <property type="entry name" value="Carbonic_anhydrase"/>
</dbReference>
<dbReference type="PROSITE" id="PS51318">
    <property type="entry name" value="TAT"/>
    <property type="match status" value="1"/>
</dbReference>
<reference evidence="6" key="1">
    <citation type="submission" date="2024-07" db="EMBL/GenBank/DDBJ databases">
        <authorList>
            <person name="Yu S.T."/>
        </authorList>
    </citation>
    <scope>NUCLEOTIDE SEQUENCE</scope>
    <source>
        <strain evidence="6">R35</strain>
    </source>
</reference>
<dbReference type="Pfam" id="PF00484">
    <property type="entry name" value="Pro_CA"/>
    <property type="match status" value="1"/>
</dbReference>
<dbReference type="EMBL" id="CP163440">
    <property type="protein sequence ID" value="XDQ63090.1"/>
    <property type="molecule type" value="Genomic_DNA"/>
</dbReference>
<dbReference type="PANTHER" id="PTHR11002:SF79">
    <property type="entry name" value="CARBONIC ANHYDRASE 2"/>
    <property type="match status" value="1"/>
</dbReference>
<feature type="binding site" evidence="3">
    <location>
        <position position="156"/>
    </location>
    <ligand>
        <name>Zn(2+)</name>
        <dbReference type="ChEBI" id="CHEBI:29105"/>
    </ligand>
</feature>
<protein>
    <submittedName>
        <fullName evidence="6">Carbonic anhydrase</fullName>
    </submittedName>
</protein>
<keyword evidence="5" id="KW-0732">Signal</keyword>
<evidence type="ECO:0000256" key="5">
    <source>
        <dbReference type="SAM" id="SignalP"/>
    </source>
</evidence>
<feature type="binding site" evidence="3">
    <location>
        <position position="100"/>
    </location>
    <ligand>
        <name>Zn(2+)</name>
        <dbReference type="ChEBI" id="CHEBI:29105"/>
    </ligand>
</feature>
<feature type="compositionally biased region" description="Low complexity" evidence="4">
    <location>
        <begin position="16"/>
        <end position="28"/>
    </location>
</feature>
<dbReference type="SUPFAM" id="SSF53056">
    <property type="entry name" value="beta-carbonic anhydrase, cab"/>
    <property type="match status" value="1"/>
</dbReference>
<feature type="binding site" evidence="3">
    <location>
        <position position="102"/>
    </location>
    <ligand>
        <name>Zn(2+)</name>
        <dbReference type="ChEBI" id="CHEBI:29105"/>
    </ligand>
</feature>
<dbReference type="GO" id="GO:0008270">
    <property type="term" value="F:zinc ion binding"/>
    <property type="evidence" value="ECO:0007669"/>
    <property type="project" value="InterPro"/>
</dbReference>
<feature type="chain" id="PRO_5044233917" evidence="5">
    <location>
        <begin position="27"/>
        <end position="240"/>
    </location>
</feature>
<organism evidence="6">
    <name type="scientific">Streptomyces sp. R35</name>
    <dbReference type="NCBI Taxonomy" id="3238630"/>
    <lineage>
        <taxon>Bacteria</taxon>
        <taxon>Bacillati</taxon>
        <taxon>Actinomycetota</taxon>
        <taxon>Actinomycetes</taxon>
        <taxon>Kitasatosporales</taxon>
        <taxon>Streptomycetaceae</taxon>
        <taxon>Streptomyces</taxon>
    </lineage>
</organism>
<comment type="similarity">
    <text evidence="1">Belongs to the beta-class carbonic anhydrase family.</text>
</comment>
<keyword evidence="3" id="KW-0479">Metal-binding</keyword>
<evidence type="ECO:0000256" key="3">
    <source>
        <dbReference type="PIRSR" id="PIRSR601765-1"/>
    </source>
</evidence>
<proteinExistence type="inferred from homology"/>
<keyword evidence="3" id="KW-0862">Zinc</keyword>
<feature type="signal peptide" evidence="5">
    <location>
        <begin position="1"/>
        <end position="26"/>
    </location>
</feature>
<evidence type="ECO:0000256" key="1">
    <source>
        <dbReference type="ARBA" id="ARBA00006217"/>
    </source>
</evidence>
<feature type="compositionally biased region" description="Basic and acidic residues" evidence="4">
    <location>
        <begin position="34"/>
        <end position="48"/>
    </location>
</feature>
<evidence type="ECO:0000256" key="4">
    <source>
        <dbReference type="SAM" id="MobiDB-lite"/>
    </source>
</evidence>
<feature type="region of interest" description="Disordered" evidence="4">
    <location>
        <begin position="16"/>
        <end position="54"/>
    </location>
</feature>
<dbReference type="SMART" id="SM00947">
    <property type="entry name" value="Pro_CA"/>
    <property type="match status" value="1"/>
</dbReference>